<reference evidence="2" key="1">
    <citation type="submission" date="2013-08" db="EMBL/GenBank/DDBJ databases">
        <title>Gene expansion shapes genome architecture in the human pathogen Lichtheimia corymbifera: an evolutionary genomics analysis in the ancient terrestrial Mucorales (Mucoromycotina).</title>
        <authorList>
            <person name="Schwartze V.U."/>
            <person name="Winter S."/>
            <person name="Shelest E."/>
            <person name="Marcet-Houben M."/>
            <person name="Horn F."/>
            <person name="Wehner S."/>
            <person name="Hoffmann K."/>
            <person name="Riege K."/>
            <person name="Sammeth M."/>
            <person name="Nowrousian M."/>
            <person name="Valiante V."/>
            <person name="Linde J."/>
            <person name="Jacobsen I.D."/>
            <person name="Marz M."/>
            <person name="Brakhage A.A."/>
            <person name="Gabaldon T."/>
            <person name="Bocker S."/>
            <person name="Voigt K."/>
        </authorList>
    </citation>
    <scope>NUCLEOTIDE SEQUENCE [LARGE SCALE GENOMIC DNA]</scope>
    <source>
        <strain evidence="2">FSU 9682</strain>
    </source>
</reference>
<keyword evidence="3" id="KW-1185">Reference proteome</keyword>
<gene>
    <name evidence="2" type="ORF">LCOR_00295.1</name>
</gene>
<organism evidence="2 3">
    <name type="scientific">Lichtheimia corymbifera JMRC:FSU:9682</name>
    <dbReference type="NCBI Taxonomy" id="1263082"/>
    <lineage>
        <taxon>Eukaryota</taxon>
        <taxon>Fungi</taxon>
        <taxon>Fungi incertae sedis</taxon>
        <taxon>Mucoromycota</taxon>
        <taxon>Mucoromycotina</taxon>
        <taxon>Mucoromycetes</taxon>
        <taxon>Mucorales</taxon>
        <taxon>Lichtheimiaceae</taxon>
        <taxon>Lichtheimia</taxon>
    </lineage>
</organism>
<keyword evidence="1" id="KW-0472">Membrane</keyword>
<accession>A0A068RF05</accession>
<sequence length="213" mass="23470">MPPSDRPLGWISGAGTPCGKFIYKPPMVSSSPSSSTFIYLTTTTTTTTTTTSTTLQVTMDKNIDAFVSDNNVRLTWIAFFTQWVLWGAVYLLRHVVSEGGESSKTSEDPETAAKKEGKFWKGSTDGRLENRVANLNNVLRENTLLLLSVLILNTFGNASTRAVMIITWIYFAFTVVFAFSELIYGNRVVRLGYSAIFYGLTLAIGGLSFAQGW</sequence>
<dbReference type="Proteomes" id="UP000027586">
    <property type="component" value="Unassembled WGS sequence"/>
</dbReference>
<dbReference type="EMBL" id="CBTN010000001">
    <property type="protein sequence ID" value="CDH48519.1"/>
    <property type="molecule type" value="Genomic_DNA"/>
</dbReference>
<evidence type="ECO:0000313" key="3">
    <source>
        <dbReference type="Proteomes" id="UP000027586"/>
    </source>
</evidence>
<proteinExistence type="predicted"/>
<keyword evidence="1" id="KW-1133">Transmembrane helix</keyword>
<feature type="transmembrane region" description="Helical" evidence="1">
    <location>
        <begin position="162"/>
        <end position="184"/>
    </location>
</feature>
<dbReference type="VEuPathDB" id="FungiDB:LCOR_00295.1"/>
<feature type="transmembrane region" description="Helical" evidence="1">
    <location>
        <begin position="191"/>
        <end position="210"/>
    </location>
</feature>
<protein>
    <submittedName>
        <fullName evidence="2">Uncharacterized protein</fullName>
    </submittedName>
</protein>
<dbReference type="AlphaFoldDB" id="A0A068RF05"/>
<keyword evidence="1" id="KW-0812">Transmembrane</keyword>
<evidence type="ECO:0000313" key="2">
    <source>
        <dbReference type="EMBL" id="CDH48519.1"/>
    </source>
</evidence>
<comment type="caution">
    <text evidence="2">The sequence shown here is derived from an EMBL/GenBank/DDBJ whole genome shotgun (WGS) entry which is preliminary data.</text>
</comment>
<dbReference type="OrthoDB" id="2446850at2759"/>
<name>A0A068RF05_9FUNG</name>
<evidence type="ECO:0000256" key="1">
    <source>
        <dbReference type="SAM" id="Phobius"/>
    </source>
</evidence>